<evidence type="ECO:0000256" key="2">
    <source>
        <dbReference type="ARBA" id="ARBA00001541"/>
    </source>
</evidence>
<dbReference type="GO" id="GO:0000156">
    <property type="term" value="F:phosphorelay response regulator activity"/>
    <property type="evidence" value="ECO:0007669"/>
    <property type="project" value="InterPro"/>
</dbReference>
<dbReference type="SUPFAM" id="SSF47384">
    <property type="entry name" value="Homodimeric domain of signal transducing histidine kinase"/>
    <property type="match status" value="1"/>
</dbReference>
<dbReference type="InterPro" id="IPR035909">
    <property type="entry name" value="CheB_C"/>
</dbReference>
<feature type="domain" description="CheR-type methyltransferase" evidence="17">
    <location>
        <begin position="91"/>
        <end position="366"/>
    </location>
</feature>
<dbReference type="SMART" id="SM00091">
    <property type="entry name" value="PAS"/>
    <property type="match status" value="1"/>
</dbReference>
<protein>
    <recommendedName>
        <fullName evidence="22">Histidine kinase</fullName>
    </recommendedName>
</protein>
<feature type="compositionally biased region" description="Basic and acidic residues" evidence="13">
    <location>
        <begin position="393"/>
        <end position="402"/>
    </location>
</feature>
<dbReference type="CDD" id="cd00082">
    <property type="entry name" value="HisKA"/>
    <property type="match status" value="1"/>
</dbReference>
<dbReference type="SMART" id="SM00138">
    <property type="entry name" value="MeTrc"/>
    <property type="match status" value="1"/>
</dbReference>
<dbReference type="InterPro" id="IPR013656">
    <property type="entry name" value="PAS_4"/>
</dbReference>
<dbReference type="InterPro" id="IPR003661">
    <property type="entry name" value="HisK_dim/P_dom"/>
</dbReference>
<feature type="region of interest" description="Disordered" evidence="13">
    <location>
        <begin position="361"/>
        <end position="402"/>
    </location>
</feature>
<dbReference type="GO" id="GO:0008984">
    <property type="term" value="F:protein-glutamate methylesterase activity"/>
    <property type="evidence" value="ECO:0007669"/>
    <property type="project" value="InterPro"/>
</dbReference>
<sequence length="1147" mass="126972">MPIDDLLQSLAIHQGANAIGVILSGSGSDGALGLQAIQDAGGITFAQDEASARFGSMPHAAISIGCVDRVLSPRQIAEEIAQIATLPQPPLDETMATQGERGLRPVFRLLQKVCNIDFAHYKRGTIERRLSRRMALRQLSSVADYIAVLESDQAEVVALGRDLLIRVTEFFRDPETFDALRQTVFPRLLADRDIGVPIRIWVPGCATGEEVYSIAICLMEYLGERAADTSIQIFGTDVSVDALDTARAGRYIENIARNVSSERLEHFFTRDGEYYRVGKRIRDICTFARHNVATDPPFSRMDLVSCRNLLIYLDPVLQRSVMPLFHYALNPDGVLMLGPSETVGAFSELFGVIENRRTKLYSKKPRPGRSGSRPLGLTSAPSLPVRSPGSSENHGEPPNAERLRREAELKALARYSPPYVLCDDELNIIEFRGDTGAYLVNPDGPPSTNLQRLARPEVYLAVSDAVRQARRDGIAVRREGLRVDTVEGTREAGLEVHPVHVAGIDGRWFMVFFEDPAQRSARRQTGNGAIGTLLLRTIERSREWRSSQANRDSAAEIARLNTELDATRAQLRATIEEHASAREELKSNEEELLSSNEEFQSTNEELETAKEELQSINEELSTTNDELRYRVRELKELHDEVAQARDYAEAIVETISEPLLVLEPDLRITRANHAFYEVFATTPEATLGIRLYDVGNQQWNIPALRELLDEILPEKTIVRDYQITHEFPVIGLRTMRLNAARVAWPSKALILLTIEDMTRQHEAVERLHAADHQKDEFLAMLAHELRNPLAAIRNGLQIWQRDDADADSVRNAQAAVQRQLDHEIGLVDDLLDVSRITRGIITLKPKRVDLVTAVRHAAETLREEIRMRRHEVTLNLPEQSVTMDGDAMRLEQVVTNLLGNAVKYTPDGGHIRVSLERSGDAAVLTVTDDGIGMTADLLPEIFNVFVQADRSLDRKSAGLGLGLALVRRLVELHHGSVRAFSGGLDRGSTFVVELPVLPLGTAPEPAARSDAPAATRAGHYRILVVDDNVDAAESSAALLRLDGHDVQVASDGESALRGAEAFRPDVVLLDIGLPGMNGYEVARRLRAMQDLTGALLIAISGYSGEEHLQRCLEAGFDCHLVKPADLGQLDALIASHRSRRTDANNAL</sequence>
<dbReference type="InterPro" id="IPR000780">
    <property type="entry name" value="CheR_MeTrfase"/>
</dbReference>
<evidence type="ECO:0000256" key="12">
    <source>
        <dbReference type="SAM" id="Coils"/>
    </source>
</evidence>
<evidence type="ECO:0000256" key="13">
    <source>
        <dbReference type="SAM" id="MobiDB-lite"/>
    </source>
</evidence>
<dbReference type="SUPFAM" id="SSF47757">
    <property type="entry name" value="Chemotaxis receptor methyltransferase CheR, N-terminal domain"/>
    <property type="match status" value="1"/>
</dbReference>
<dbReference type="InterPro" id="IPR022642">
    <property type="entry name" value="CheR_C"/>
</dbReference>
<evidence type="ECO:0000313" key="19">
    <source>
        <dbReference type="EMBL" id="OAJ63365.1"/>
    </source>
</evidence>
<reference evidence="20 21" key="1">
    <citation type="submission" date="2016-04" db="EMBL/GenBank/DDBJ databases">
        <title>Reclassification of Paraburkholderia panaciterrae (Farh et al. 2015) Dobritsa &amp; Samadpour 2016 as a later homotypic synonym of Paraburkholderia ginsengiterrae (Farh et al. 2015) Dobritsa &amp; Samadpour 2016.</title>
        <authorList>
            <person name="Dobritsa A.P."/>
            <person name="Kutumbaka K."/>
            <person name="Samadpour M."/>
        </authorList>
    </citation>
    <scope>NUCLEOTIDE SEQUENCE [LARGE SCALE GENOMIC DNA]</scope>
    <source>
        <strain evidence="19 21">DCY85</strain>
        <strain evidence="18 20">DCY85-1</strain>
    </source>
</reference>
<dbReference type="AlphaFoldDB" id="A0A1A9NCA9"/>
<comment type="catalytic activity">
    <reaction evidence="1">
        <text>ATP + protein L-histidine = ADP + protein N-phospho-L-histidine.</text>
        <dbReference type="EC" id="2.7.13.3"/>
    </reaction>
</comment>
<dbReference type="InterPro" id="IPR036890">
    <property type="entry name" value="HATPase_C_sf"/>
</dbReference>
<dbReference type="CDD" id="cd17580">
    <property type="entry name" value="REC_2_DhkD-like"/>
    <property type="match status" value="1"/>
</dbReference>
<dbReference type="SUPFAM" id="SSF52738">
    <property type="entry name" value="Methylesterase CheB, C-terminal domain"/>
    <property type="match status" value="1"/>
</dbReference>
<dbReference type="PRINTS" id="PR00996">
    <property type="entry name" value="CHERMTFRASE"/>
</dbReference>
<dbReference type="EMBL" id="LXKA01000132">
    <property type="protein sequence ID" value="OAJ63365.1"/>
    <property type="molecule type" value="Genomic_DNA"/>
</dbReference>
<dbReference type="PROSITE" id="PS50122">
    <property type="entry name" value="CHEB"/>
    <property type="match status" value="1"/>
</dbReference>
<dbReference type="Gene3D" id="3.30.565.10">
    <property type="entry name" value="Histidine kinase-like ATPase, C-terminal domain"/>
    <property type="match status" value="1"/>
</dbReference>
<dbReference type="Gene3D" id="3.40.50.180">
    <property type="entry name" value="Methylesterase CheB, C-terminal domain"/>
    <property type="match status" value="1"/>
</dbReference>
<dbReference type="Proteomes" id="UP000077961">
    <property type="component" value="Unassembled WGS sequence"/>
</dbReference>
<comment type="caution">
    <text evidence="10">Lacks conserved residue(s) required for the propagation of feature annotation.</text>
</comment>
<dbReference type="InterPro" id="IPR011006">
    <property type="entry name" value="CheY-like_superfamily"/>
</dbReference>
<evidence type="ECO:0000313" key="21">
    <source>
        <dbReference type="Proteomes" id="UP000078116"/>
    </source>
</evidence>
<dbReference type="GO" id="GO:0000155">
    <property type="term" value="F:phosphorelay sensor kinase activity"/>
    <property type="evidence" value="ECO:0007669"/>
    <property type="project" value="InterPro"/>
</dbReference>
<evidence type="ECO:0000256" key="3">
    <source>
        <dbReference type="ARBA" id="ARBA00004429"/>
    </source>
</evidence>
<dbReference type="Pfam" id="PF08448">
    <property type="entry name" value="PAS_4"/>
    <property type="match status" value="1"/>
</dbReference>
<dbReference type="SMART" id="SM00448">
    <property type="entry name" value="REC"/>
    <property type="match status" value="1"/>
</dbReference>
<dbReference type="InterPro" id="IPR036804">
    <property type="entry name" value="CheR_N_sf"/>
</dbReference>
<keyword evidence="6" id="KW-0489">Methyltransferase</keyword>
<evidence type="ECO:0000256" key="9">
    <source>
        <dbReference type="ARBA" id="ARBA00022777"/>
    </source>
</evidence>
<dbReference type="PANTHER" id="PTHR24422:SF27">
    <property type="entry name" value="PROTEIN-GLUTAMATE O-METHYLTRANSFERASE"/>
    <property type="match status" value="1"/>
</dbReference>
<dbReference type="InterPro" id="IPR000673">
    <property type="entry name" value="Sig_transdc_resp-reg_Me-estase"/>
</dbReference>
<proteinExistence type="predicted"/>
<dbReference type="GO" id="GO:0005886">
    <property type="term" value="C:plasma membrane"/>
    <property type="evidence" value="ECO:0007669"/>
    <property type="project" value="UniProtKB-SubCell"/>
</dbReference>
<dbReference type="SUPFAM" id="SSF55785">
    <property type="entry name" value="PYP-like sensor domain (PAS domain)"/>
    <property type="match status" value="1"/>
</dbReference>
<dbReference type="PANTHER" id="PTHR24422">
    <property type="entry name" value="CHEMOTAXIS PROTEIN METHYLTRANSFERASE"/>
    <property type="match status" value="1"/>
</dbReference>
<evidence type="ECO:0000256" key="10">
    <source>
        <dbReference type="PROSITE-ProRule" id="PRU00050"/>
    </source>
</evidence>
<evidence type="ECO:0000256" key="1">
    <source>
        <dbReference type="ARBA" id="ARBA00000085"/>
    </source>
</evidence>
<feature type="domain" description="Histidine kinase" evidence="14">
    <location>
        <begin position="780"/>
        <end position="998"/>
    </location>
</feature>
<comment type="catalytic activity">
    <reaction evidence="2">
        <text>L-glutamyl-[protein] + S-adenosyl-L-methionine = [protein]-L-glutamate 5-O-methyl ester + S-adenosyl-L-homocysteine</text>
        <dbReference type="Rhea" id="RHEA:24452"/>
        <dbReference type="Rhea" id="RHEA-COMP:10208"/>
        <dbReference type="Rhea" id="RHEA-COMP:10311"/>
        <dbReference type="ChEBI" id="CHEBI:29973"/>
        <dbReference type="ChEBI" id="CHEBI:57856"/>
        <dbReference type="ChEBI" id="CHEBI:59789"/>
        <dbReference type="ChEBI" id="CHEBI:82795"/>
        <dbReference type="EC" id="2.1.1.80"/>
    </reaction>
</comment>
<evidence type="ECO:0000259" key="15">
    <source>
        <dbReference type="PROSITE" id="PS50110"/>
    </source>
</evidence>
<keyword evidence="8" id="KW-0949">S-adenosyl-L-methionine</keyword>
<dbReference type="Pfam" id="PF02518">
    <property type="entry name" value="HATPase_c"/>
    <property type="match status" value="1"/>
</dbReference>
<dbReference type="Gene3D" id="3.40.50.150">
    <property type="entry name" value="Vaccinia Virus protein VP39"/>
    <property type="match status" value="1"/>
</dbReference>
<comment type="subcellular location">
    <subcellularLocation>
        <location evidence="3">Cell inner membrane</location>
        <topology evidence="3">Multi-pass membrane protein</topology>
    </subcellularLocation>
</comment>
<dbReference type="PROSITE" id="PS50123">
    <property type="entry name" value="CHER"/>
    <property type="match status" value="1"/>
</dbReference>
<evidence type="ECO:0008006" key="22">
    <source>
        <dbReference type="Google" id="ProtNLM"/>
    </source>
</evidence>
<gene>
    <name evidence="18" type="ORF">A6V36_27835</name>
    <name evidence="19" type="ORF">A6V37_20985</name>
</gene>
<dbReference type="GO" id="GO:0008983">
    <property type="term" value="F:protein-glutamate O-methyltransferase activity"/>
    <property type="evidence" value="ECO:0007669"/>
    <property type="project" value="UniProtKB-EC"/>
</dbReference>
<dbReference type="FunFam" id="3.30.565.10:FF:000006">
    <property type="entry name" value="Sensor histidine kinase WalK"/>
    <property type="match status" value="1"/>
</dbReference>
<evidence type="ECO:0000313" key="20">
    <source>
        <dbReference type="Proteomes" id="UP000077961"/>
    </source>
</evidence>
<dbReference type="InterPro" id="IPR035965">
    <property type="entry name" value="PAS-like_dom_sf"/>
</dbReference>
<dbReference type="Gene3D" id="1.10.155.10">
    <property type="entry name" value="Chemotaxis receptor methyltransferase CheR, N-terminal domain"/>
    <property type="match status" value="1"/>
</dbReference>
<feature type="coiled-coil region" evidence="12">
    <location>
        <begin position="550"/>
        <end position="644"/>
    </location>
</feature>
<dbReference type="SUPFAM" id="SSF55874">
    <property type="entry name" value="ATPase domain of HSP90 chaperone/DNA topoisomerase II/histidine kinase"/>
    <property type="match status" value="1"/>
</dbReference>
<dbReference type="InterPro" id="IPR029063">
    <property type="entry name" value="SAM-dependent_MTases_sf"/>
</dbReference>
<keyword evidence="5 11" id="KW-0597">Phosphoprotein</keyword>
<dbReference type="SMART" id="SM00388">
    <property type="entry name" value="HisKA"/>
    <property type="match status" value="1"/>
</dbReference>
<keyword evidence="9" id="KW-0418">Kinase</keyword>
<evidence type="ECO:0000256" key="11">
    <source>
        <dbReference type="PROSITE-ProRule" id="PRU00169"/>
    </source>
</evidence>
<evidence type="ECO:0000256" key="4">
    <source>
        <dbReference type="ARBA" id="ARBA00022500"/>
    </source>
</evidence>
<evidence type="ECO:0000313" key="18">
    <source>
        <dbReference type="EMBL" id="OAJ59452.1"/>
    </source>
</evidence>
<feature type="modified residue" description="4-aspartylphosphate" evidence="11">
    <location>
        <position position="1070"/>
    </location>
</feature>
<dbReference type="InterPro" id="IPR050903">
    <property type="entry name" value="Bact_Chemotaxis_MeTrfase"/>
</dbReference>
<dbReference type="Pfam" id="PF00072">
    <property type="entry name" value="Response_reg"/>
    <property type="match status" value="1"/>
</dbReference>
<dbReference type="Pfam" id="PF01339">
    <property type="entry name" value="CheB_methylest"/>
    <property type="match status" value="1"/>
</dbReference>
<dbReference type="GO" id="GO:0006935">
    <property type="term" value="P:chemotaxis"/>
    <property type="evidence" value="ECO:0007669"/>
    <property type="project" value="UniProtKB-KW"/>
</dbReference>
<evidence type="ECO:0000256" key="8">
    <source>
        <dbReference type="ARBA" id="ARBA00022691"/>
    </source>
</evidence>
<dbReference type="Proteomes" id="UP000078116">
    <property type="component" value="Unassembled WGS sequence"/>
</dbReference>
<evidence type="ECO:0000256" key="7">
    <source>
        <dbReference type="ARBA" id="ARBA00022679"/>
    </source>
</evidence>
<dbReference type="GO" id="GO:0032259">
    <property type="term" value="P:methylation"/>
    <property type="evidence" value="ECO:0007669"/>
    <property type="project" value="UniProtKB-KW"/>
</dbReference>
<keyword evidence="12" id="KW-0175">Coiled coil</keyword>
<name>A0A1A9NCA9_9BURK</name>
<dbReference type="STRING" id="1462993.A6V36_27835"/>
<dbReference type="PROSITE" id="PS50110">
    <property type="entry name" value="RESPONSE_REGULATORY"/>
    <property type="match status" value="1"/>
</dbReference>
<evidence type="ECO:0000256" key="6">
    <source>
        <dbReference type="ARBA" id="ARBA00022603"/>
    </source>
</evidence>
<dbReference type="EMBL" id="LXJZ01000140">
    <property type="protein sequence ID" value="OAJ59452.1"/>
    <property type="molecule type" value="Genomic_DNA"/>
</dbReference>
<evidence type="ECO:0000256" key="5">
    <source>
        <dbReference type="ARBA" id="ARBA00022553"/>
    </source>
</evidence>
<dbReference type="SUPFAM" id="SSF53335">
    <property type="entry name" value="S-adenosyl-L-methionine-dependent methyltransferases"/>
    <property type="match status" value="1"/>
</dbReference>
<feature type="domain" description="CheB-type methylesterase" evidence="16">
    <location>
        <begin position="1"/>
        <end position="82"/>
    </location>
</feature>
<organism evidence="19 21">
    <name type="scientific">Paraburkholderia ginsengiterrae</name>
    <dbReference type="NCBI Taxonomy" id="1462993"/>
    <lineage>
        <taxon>Bacteria</taxon>
        <taxon>Pseudomonadati</taxon>
        <taxon>Pseudomonadota</taxon>
        <taxon>Betaproteobacteria</taxon>
        <taxon>Burkholderiales</taxon>
        <taxon>Burkholderiaceae</taxon>
        <taxon>Paraburkholderia</taxon>
    </lineage>
</organism>
<dbReference type="GO" id="GO:0005737">
    <property type="term" value="C:cytoplasm"/>
    <property type="evidence" value="ECO:0007669"/>
    <property type="project" value="InterPro"/>
</dbReference>
<dbReference type="SMART" id="SM00387">
    <property type="entry name" value="HATPase_c"/>
    <property type="match status" value="1"/>
</dbReference>
<dbReference type="PROSITE" id="PS50109">
    <property type="entry name" value="HIS_KIN"/>
    <property type="match status" value="1"/>
</dbReference>
<dbReference type="Pfam" id="PF01739">
    <property type="entry name" value="CheR"/>
    <property type="match status" value="1"/>
</dbReference>
<dbReference type="Gene3D" id="3.40.50.2300">
    <property type="match status" value="1"/>
</dbReference>
<accession>A0A1A9NCA9</accession>
<keyword evidence="4" id="KW-0145">Chemotaxis</keyword>
<comment type="caution">
    <text evidence="19">The sequence shown here is derived from an EMBL/GenBank/DDBJ whole genome shotgun (WGS) entry which is preliminary data.</text>
</comment>
<dbReference type="InterPro" id="IPR000014">
    <property type="entry name" value="PAS"/>
</dbReference>
<dbReference type="Pfam" id="PF00512">
    <property type="entry name" value="HisKA"/>
    <property type="match status" value="1"/>
</dbReference>
<dbReference type="Gene3D" id="3.30.450.20">
    <property type="entry name" value="PAS domain"/>
    <property type="match status" value="1"/>
</dbReference>
<keyword evidence="20" id="KW-1185">Reference proteome</keyword>
<keyword evidence="7" id="KW-0808">Transferase</keyword>
<evidence type="ECO:0000259" key="17">
    <source>
        <dbReference type="PROSITE" id="PS50123"/>
    </source>
</evidence>
<evidence type="ECO:0000259" key="16">
    <source>
        <dbReference type="PROSITE" id="PS50122"/>
    </source>
</evidence>
<feature type="domain" description="Response regulatory" evidence="15">
    <location>
        <begin position="1021"/>
        <end position="1137"/>
    </location>
</feature>
<dbReference type="Pfam" id="PF03705">
    <property type="entry name" value="CheR_N"/>
    <property type="match status" value="1"/>
</dbReference>
<evidence type="ECO:0000259" key="14">
    <source>
        <dbReference type="PROSITE" id="PS50109"/>
    </source>
</evidence>
<dbReference type="InterPro" id="IPR022641">
    <property type="entry name" value="CheR_N"/>
</dbReference>
<dbReference type="InterPro" id="IPR001789">
    <property type="entry name" value="Sig_transdc_resp-reg_receiver"/>
</dbReference>
<dbReference type="InterPro" id="IPR003594">
    <property type="entry name" value="HATPase_dom"/>
</dbReference>
<dbReference type="InterPro" id="IPR005467">
    <property type="entry name" value="His_kinase_dom"/>
</dbReference>
<dbReference type="SUPFAM" id="SSF52172">
    <property type="entry name" value="CheY-like"/>
    <property type="match status" value="1"/>
</dbReference>
<dbReference type="Gene3D" id="1.10.287.130">
    <property type="match status" value="1"/>
</dbReference>
<dbReference type="InterPro" id="IPR036097">
    <property type="entry name" value="HisK_dim/P_sf"/>
</dbReference>